<dbReference type="eggNOG" id="COG0242">
    <property type="taxonomic scope" value="Bacteria"/>
</dbReference>
<dbReference type="CDD" id="cd00487">
    <property type="entry name" value="Pep_deformylase"/>
    <property type="match status" value="1"/>
</dbReference>
<dbReference type="OrthoDB" id="9784988at2"/>
<dbReference type="AlphaFoldDB" id="D4YRP0"/>
<dbReference type="InterPro" id="IPR036821">
    <property type="entry name" value="Peptide_deformylase_sf"/>
</dbReference>
<dbReference type="PIRSF" id="PIRSF004749">
    <property type="entry name" value="Pep_def"/>
    <property type="match status" value="1"/>
</dbReference>
<dbReference type="SUPFAM" id="SSF56420">
    <property type="entry name" value="Peptide deformylase"/>
    <property type="match status" value="1"/>
</dbReference>
<gene>
    <name evidence="2" type="primary">def</name>
    <name evidence="2" type="ORF">HMPREF0493_0168</name>
</gene>
<dbReference type="Proteomes" id="UP000004069">
    <property type="component" value="Unassembled WGS sequence"/>
</dbReference>
<dbReference type="PRINTS" id="PR01576">
    <property type="entry name" value="PDEFORMYLASE"/>
</dbReference>
<organism evidence="2 3">
    <name type="scientific">Lactobacillus amylolyticus DSM 11664</name>
    <dbReference type="NCBI Taxonomy" id="585524"/>
    <lineage>
        <taxon>Bacteria</taxon>
        <taxon>Bacillati</taxon>
        <taxon>Bacillota</taxon>
        <taxon>Bacilli</taxon>
        <taxon>Lactobacillales</taxon>
        <taxon>Lactobacillaceae</taxon>
        <taxon>Lactobacillus</taxon>
    </lineage>
</organism>
<dbReference type="EC" id="3.5.1.88" evidence="2"/>
<sequence length="137" mass="15637">MAAQNIIHDQMFLQRKSQPATKADLNIAIDLRDTLIAKRNLALGLAANMIGKDKRIIAFYVGPLAMVMINPRIIDKEERYITKEGCLSLSGERSTKRYKKIRVSFQTMNFENRTQEFDGLTSEVIQHEIDHCDGILI</sequence>
<dbReference type="GO" id="GO:0042586">
    <property type="term" value="F:peptide deformylase activity"/>
    <property type="evidence" value="ECO:0007669"/>
    <property type="project" value="UniProtKB-EC"/>
</dbReference>
<dbReference type="NCBIfam" id="NF006670">
    <property type="entry name" value="PRK09218.1"/>
    <property type="match status" value="1"/>
</dbReference>
<protein>
    <submittedName>
        <fullName evidence="2">Peptide deformylase</fullName>
        <ecNumber evidence="2">3.5.1.88</ecNumber>
    </submittedName>
</protein>
<dbReference type="Pfam" id="PF01327">
    <property type="entry name" value="Pep_deformylase"/>
    <property type="match status" value="1"/>
</dbReference>
<evidence type="ECO:0000313" key="3">
    <source>
        <dbReference type="Proteomes" id="UP000004069"/>
    </source>
</evidence>
<dbReference type="Gene3D" id="3.90.45.10">
    <property type="entry name" value="Peptide deformylase"/>
    <property type="match status" value="1"/>
</dbReference>
<dbReference type="PANTHER" id="PTHR10458:SF22">
    <property type="entry name" value="PEPTIDE DEFORMYLASE"/>
    <property type="match status" value="1"/>
</dbReference>
<dbReference type="EMBL" id="ADNY01000008">
    <property type="protein sequence ID" value="EFG56194.1"/>
    <property type="molecule type" value="Genomic_DNA"/>
</dbReference>
<comment type="caution">
    <text evidence="2">The sequence shown here is derived from an EMBL/GenBank/DDBJ whole genome shotgun (WGS) entry which is preliminary data.</text>
</comment>
<dbReference type="STRING" id="83683.B1745_00340"/>
<name>D4YRP0_9LACO</name>
<keyword evidence="2" id="KW-0378">Hydrolase</keyword>
<evidence type="ECO:0000256" key="1">
    <source>
        <dbReference type="ARBA" id="ARBA00010759"/>
    </source>
</evidence>
<evidence type="ECO:0000313" key="2">
    <source>
        <dbReference type="EMBL" id="EFG56194.1"/>
    </source>
</evidence>
<dbReference type="InterPro" id="IPR023635">
    <property type="entry name" value="Peptide_deformylase"/>
</dbReference>
<dbReference type="RefSeq" id="WP_006351322.1">
    <property type="nucleotide sequence ID" value="NZ_ADNY01000008.1"/>
</dbReference>
<reference evidence="2 3" key="1">
    <citation type="submission" date="2010-04" db="EMBL/GenBank/DDBJ databases">
        <authorList>
            <person name="Muzny D."/>
            <person name="Qin X."/>
            <person name="Deng J."/>
            <person name="Jiang H."/>
            <person name="Liu Y."/>
            <person name="Qu J."/>
            <person name="Song X.-Z."/>
            <person name="Zhang L."/>
            <person name="Thornton R."/>
            <person name="Coyle M."/>
            <person name="Francisco L."/>
            <person name="Jackson L."/>
            <person name="Javaid M."/>
            <person name="Korchina V."/>
            <person name="Kovar C."/>
            <person name="Mata R."/>
            <person name="Mathew T."/>
            <person name="Ngo R."/>
            <person name="Nguyen L."/>
            <person name="Nguyen N."/>
            <person name="Okwuonu G."/>
            <person name="Ongeri F."/>
            <person name="Pham C."/>
            <person name="Simmons D."/>
            <person name="Wilczek-Boney K."/>
            <person name="Hale W."/>
            <person name="Jakkamsetti A."/>
            <person name="Pham P."/>
            <person name="Ruth R."/>
            <person name="San Lucas F."/>
            <person name="Warren J."/>
            <person name="Zhang J."/>
            <person name="Zhao Z."/>
            <person name="Zhou C."/>
            <person name="Zhu D."/>
            <person name="Lee S."/>
            <person name="Bess C."/>
            <person name="Blankenburg K."/>
            <person name="Forbes L."/>
            <person name="Fu Q."/>
            <person name="Gubbala S."/>
            <person name="Hirani K."/>
            <person name="Jayaseelan J.C."/>
            <person name="Lara F."/>
            <person name="Munidasa M."/>
            <person name="Palculict T."/>
            <person name="Patil S."/>
            <person name="Pu L.-L."/>
            <person name="Saada N."/>
            <person name="Tang L."/>
            <person name="Weissenberger G."/>
            <person name="Zhu Y."/>
            <person name="Hemphill L."/>
            <person name="Shang Y."/>
            <person name="Youmans B."/>
            <person name="Ayvaz T."/>
            <person name="Ross M."/>
            <person name="Santibanez J."/>
            <person name="Aqrawi P."/>
            <person name="Gross S."/>
            <person name="Joshi V."/>
            <person name="Fowler G."/>
            <person name="Nazareth L."/>
            <person name="Reid J."/>
            <person name="Worley K."/>
            <person name="Petrosino J."/>
            <person name="Highlander S."/>
            <person name="Gibbs R."/>
        </authorList>
    </citation>
    <scope>NUCLEOTIDE SEQUENCE [LARGE SCALE GENOMIC DNA]</scope>
    <source>
        <strain evidence="2 3">DSM 11664</strain>
    </source>
</reference>
<accession>D4YRP0</accession>
<comment type="similarity">
    <text evidence="1">Belongs to the polypeptide deformylase family.</text>
</comment>
<proteinExistence type="inferred from homology"/>
<dbReference type="PATRIC" id="fig|585524.9.peg.1491"/>
<dbReference type="PANTHER" id="PTHR10458">
    <property type="entry name" value="PEPTIDE DEFORMYLASE"/>
    <property type="match status" value="1"/>
</dbReference>
<keyword evidence="3" id="KW-1185">Reference proteome</keyword>